<dbReference type="InterPro" id="IPR011042">
    <property type="entry name" value="6-blade_b-propeller_TolB-like"/>
</dbReference>
<protein>
    <submittedName>
        <fullName evidence="1">Brain tumor protein</fullName>
    </submittedName>
</protein>
<evidence type="ECO:0000313" key="2">
    <source>
        <dbReference type="Proteomes" id="UP000299102"/>
    </source>
</evidence>
<dbReference type="OrthoDB" id="342730at2759"/>
<reference evidence="1 2" key="1">
    <citation type="journal article" date="2019" name="Commun. Biol.">
        <title>The bagworm genome reveals a unique fibroin gene that provides high tensile strength.</title>
        <authorList>
            <person name="Kono N."/>
            <person name="Nakamura H."/>
            <person name="Ohtoshi R."/>
            <person name="Tomita M."/>
            <person name="Numata K."/>
            <person name="Arakawa K."/>
        </authorList>
    </citation>
    <scope>NUCLEOTIDE SEQUENCE [LARGE SCALE GENOMIC DNA]</scope>
</reference>
<evidence type="ECO:0000313" key="1">
    <source>
        <dbReference type="EMBL" id="GBP26802.1"/>
    </source>
</evidence>
<dbReference type="Proteomes" id="UP000299102">
    <property type="component" value="Unassembled WGS sequence"/>
</dbReference>
<dbReference type="Gene3D" id="2.120.10.30">
    <property type="entry name" value="TolB, C-terminal domain"/>
    <property type="match status" value="1"/>
</dbReference>
<dbReference type="EMBL" id="BGZK01000185">
    <property type="protein sequence ID" value="GBP26802.1"/>
    <property type="molecule type" value="Genomic_DNA"/>
</dbReference>
<name>A0A4C1ULF6_EUMVA</name>
<proteinExistence type="predicted"/>
<keyword evidence="2" id="KW-1185">Reference proteome</keyword>
<gene>
    <name evidence="1" type="primary">brat</name>
    <name evidence="1" type="ORF">EVAR_81167_1</name>
</gene>
<organism evidence="1 2">
    <name type="scientific">Eumeta variegata</name>
    <name type="common">Bagworm moth</name>
    <name type="synonym">Eumeta japonica</name>
    <dbReference type="NCBI Taxonomy" id="151549"/>
    <lineage>
        <taxon>Eukaryota</taxon>
        <taxon>Metazoa</taxon>
        <taxon>Ecdysozoa</taxon>
        <taxon>Arthropoda</taxon>
        <taxon>Hexapoda</taxon>
        <taxon>Insecta</taxon>
        <taxon>Pterygota</taxon>
        <taxon>Neoptera</taxon>
        <taxon>Endopterygota</taxon>
        <taxon>Lepidoptera</taxon>
        <taxon>Glossata</taxon>
        <taxon>Ditrysia</taxon>
        <taxon>Tineoidea</taxon>
        <taxon>Psychidae</taxon>
        <taxon>Oiketicinae</taxon>
        <taxon>Eumeta</taxon>
    </lineage>
</organism>
<dbReference type="AlphaFoldDB" id="A0A4C1ULF6"/>
<sequence>MKHSIGHPASPRCAIPYHLLGNNLLGNVTGFQEYWSLIDFISKEFYVCDFKGHYVVVFDDEGRFLRRIGCENVTNFPNGIDVAVSDAGDVLIGDSHGNKFHVAVC</sequence>
<dbReference type="SUPFAM" id="SSF101898">
    <property type="entry name" value="NHL repeat"/>
    <property type="match status" value="1"/>
</dbReference>
<accession>A0A4C1ULF6</accession>
<dbReference type="STRING" id="151549.A0A4C1ULF6"/>
<comment type="caution">
    <text evidence="1">The sequence shown here is derived from an EMBL/GenBank/DDBJ whole genome shotgun (WGS) entry which is preliminary data.</text>
</comment>